<dbReference type="InterPro" id="IPR024294">
    <property type="entry name" value="DUF3810"/>
</dbReference>
<dbReference type="Pfam" id="PF12725">
    <property type="entry name" value="DUF3810"/>
    <property type="match status" value="1"/>
</dbReference>
<evidence type="ECO:0000256" key="1">
    <source>
        <dbReference type="SAM" id="Phobius"/>
    </source>
</evidence>
<feature type="transmembrane region" description="Helical" evidence="1">
    <location>
        <begin position="67"/>
        <end position="84"/>
    </location>
</feature>
<keyword evidence="1" id="KW-0472">Membrane</keyword>
<organism evidence="2 3">
    <name type="scientific">Draconibacterium aestuarii</name>
    <dbReference type="NCBI Taxonomy" id="2998507"/>
    <lineage>
        <taxon>Bacteria</taxon>
        <taxon>Pseudomonadati</taxon>
        <taxon>Bacteroidota</taxon>
        <taxon>Bacteroidia</taxon>
        <taxon>Marinilabiliales</taxon>
        <taxon>Prolixibacteraceae</taxon>
        <taxon>Draconibacterium</taxon>
    </lineage>
</organism>
<dbReference type="AlphaFoldDB" id="A0A9X3J6N0"/>
<protein>
    <submittedName>
        <fullName evidence="2">DUF3810 domain-containing protein</fullName>
    </submittedName>
</protein>
<name>A0A9X3J6N0_9BACT</name>
<feature type="transmembrane region" description="Helical" evidence="1">
    <location>
        <begin position="96"/>
        <end position="117"/>
    </location>
</feature>
<reference evidence="2" key="1">
    <citation type="submission" date="2022-11" db="EMBL/GenBank/DDBJ databases">
        <title>Marilongibacter aestuarii gen. nov., sp. nov., isolated from tidal flat sediment.</title>
        <authorList>
            <person name="Jiayan W."/>
        </authorList>
    </citation>
    <scope>NUCLEOTIDE SEQUENCE</scope>
    <source>
        <strain evidence="2">Z1-6</strain>
    </source>
</reference>
<evidence type="ECO:0000313" key="2">
    <source>
        <dbReference type="EMBL" id="MCY1721137.1"/>
    </source>
</evidence>
<keyword evidence="3" id="KW-1185">Reference proteome</keyword>
<keyword evidence="1" id="KW-1133">Transmembrane helix</keyword>
<dbReference type="EMBL" id="JAPOHD010000027">
    <property type="protein sequence ID" value="MCY1721137.1"/>
    <property type="molecule type" value="Genomic_DNA"/>
</dbReference>
<evidence type="ECO:0000313" key="3">
    <source>
        <dbReference type="Proteomes" id="UP001145087"/>
    </source>
</evidence>
<sequence length="362" mass="42361">MQKKTWKIRFKKWLRLPALAILCFLITEVFSQNPDFVERSYSQFFYPFVARIFSGITSWFPFSLDDIFYLLLIGSIPVLIFLLFTRKISMKYAGKLILNTLSAVYILFYVLWGFNYYRPPLNERLELEEKQPDKEAFITVINKLIEDTNNSHCSFGRSEYNLIENSIENSYKNLAPLVKIPYPMGIRNDKKITLSNFFAQTGIAGYFGPFFNEIHVNKKVLPLEYPFVLAHEKAHQFGITSEAEANFYAWLVCTTSDSQQVRYSANLAILRHFLIRAYQMEEFSELIAKINPHVKNDINAIREHWLELRNEKLDKAASKVNDAYLKTNKVKEGVKDYRGVVKHVMNFSLDSVFQEKYNLANH</sequence>
<gene>
    <name evidence="2" type="ORF">OU798_12335</name>
</gene>
<dbReference type="RefSeq" id="WP_343333470.1">
    <property type="nucleotide sequence ID" value="NZ_JAPOHD010000027.1"/>
</dbReference>
<accession>A0A9X3J6N0</accession>
<keyword evidence="1" id="KW-0812">Transmembrane</keyword>
<dbReference type="Proteomes" id="UP001145087">
    <property type="component" value="Unassembled WGS sequence"/>
</dbReference>
<comment type="caution">
    <text evidence="2">The sequence shown here is derived from an EMBL/GenBank/DDBJ whole genome shotgun (WGS) entry which is preliminary data.</text>
</comment>
<proteinExistence type="predicted"/>